<dbReference type="InterPro" id="IPR020594">
    <property type="entry name" value="Ribosomal_bL9_bac/chp"/>
</dbReference>
<sequence length="211" mass="23655">MATGIQGKADKKAPRKEKMSFILRPSTARATFCATQIIKRSAHKKVNLQVRLNEYVEGLGKKGEVVSVRPGLMRNILFPTKKASYISKDYQPEPEQELNDMDEILKQTNERLMEKEAVALKKDQELLTNLKNVYEIKFSRAVIPGSENTFGSVTAEDIINKLKEEYNVTVERATIQVKSESGRIKSLGSHPVSVQIGHQTVELTVQVDPTA</sequence>
<keyword evidence="2" id="KW-0699">rRNA-binding</keyword>
<dbReference type="NCBIfam" id="TIGR00158">
    <property type="entry name" value="L9"/>
    <property type="match status" value="1"/>
</dbReference>
<dbReference type="SUPFAM" id="SSF55653">
    <property type="entry name" value="Ribosomal protein L9 C-domain"/>
    <property type="match status" value="1"/>
</dbReference>
<dbReference type="InterPro" id="IPR000244">
    <property type="entry name" value="Ribosomal_bL9"/>
</dbReference>
<dbReference type="InterPro" id="IPR009027">
    <property type="entry name" value="Ribosomal_bL9/RNase_H1_N"/>
</dbReference>
<evidence type="ECO:0000256" key="6">
    <source>
        <dbReference type="ARBA" id="ARBA00035427"/>
    </source>
</evidence>
<gene>
    <name evidence="9" type="ORF">RO3G_06679</name>
</gene>
<dbReference type="SUPFAM" id="SSF55658">
    <property type="entry name" value="L9 N-domain-like"/>
    <property type="match status" value="1"/>
</dbReference>
<dbReference type="AlphaFoldDB" id="I1C0J4"/>
<dbReference type="GO" id="GO:0019843">
    <property type="term" value="F:rRNA binding"/>
    <property type="evidence" value="ECO:0007669"/>
    <property type="project" value="UniProtKB-KW"/>
</dbReference>
<dbReference type="GO" id="GO:0005840">
    <property type="term" value="C:ribosome"/>
    <property type="evidence" value="ECO:0007669"/>
    <property type="project" value="UniProtKB-KW"/>
</dbReference>
<evidence type="ECO:0000256" key="2">
    <source>
        <dbReference type="ARBA" id="ARBA00022730"/>
    </source>
</evidence>
<keyword evidence="10" id="KW-1185">Reference proteome</keyword>
<dbReference type="InterPro" id="IPR020069">
    <property type="entry name" value="Ribosomal_bL9_C"/>
</dbReference>
<dbReference type="InterPro" id="IPR036935">
    <property type="entry name" value="Ribosomal_bL9_N_sf"/>
</dbReference>
<name>I1C0J4_RHIO9</name>
<evidence type="ECO:0000259" key="7">
    <source>
        <dbReference type="Pfam" id="PF01281"/>
    </source>
</evidence>
<dbReference type="Gene3D" id="3.40.5.10">
    <property type="entry name" value="Ribosomal protein L9, N-terminal domain"/>
    <property type="match status" value="1"/>
</dbReference>
<comment type="similarity">
    <text evidence="1">Belongs to the bacterial ribosomal protein bL9 family.</text>
</comment>
<dbReference type="EMBL" id="CH476735">
    <property type="protein sequence ID" value="EIE81974.1"/>
    <property type="molecule type" value="Genomic_DNA"/>
</dbReference>
<evidence type="ECO:0000313" key="10">
    <source>
        <dbReference type="Proteomes" id="UP000009138"/>
    </source>
</evidence>
<dbReference type="Gene3D" id="3.10.430.100">
    <property type="entry name" value="Ribosomal protein L9, C-terminal domain"/>
    <property type="match status" value="1"/>
</dbReference>
<dbReference type="Pfam" id="PF03948">
    <property type="entry name" value="Ribosomal_L9_C"/>
    <property type="match status" value="1"/>
</dbReference>
<dbReference type="STRING" id="246409.I1C0J4"/>
<dbReference type="InParanoid" id="I1C0J4"/>
<dbReference type="PANTHER" id="PTHR21368">
    <property type="entry name" value="50S RIBOSOMAL PROTEIN L9"/>
    <property type="match status" value="1"/>
</dbReference>
<accession>I1C0J4</accession>
<dbReference type="RefSeq" id="XP_067517370.1">
    <property type="nucleotide sequence ID" value="XM_067661269.1"/>
</dbReference>
<dbReference type="Pfam" id="PF01281">
    <property type="entry name" value="Ribosomal_L9_N"/>
    <property type="match status" value="1"/>
</dbReference>
<evidence type="ECO:0000256" key="1">
    <source>
        <dbReference type="ARBA" id="ARBA00010605"/>
    </source>
</evidence>
<dbReference type="GO" id="GO:0006412">
    <property type="term" value="P:translation"/>
    <property type="evidence" value="ECO:0007669"/>
    <property type="project" value="InterPro"/>
</dbReference>
<keyword evidence="4" id="KW-0689">Ribosomal protein</keyword>
<dbReference type="OrthoDB" id="5555409at2759"/>
<protein>
    <recommendedName>
        <fullName evidence="6">50S ribosomal protein L9, chloroplastic</fullName>
    </recommendedName>
</protein>
<keyword evidence="5" id="KW-0687">Ribonucleoprotein</keyword>
<dbReference type="VEuPathDB" id="FungiDB:RO3G_06679"/>
<evidence type="ECO:0000256" key="5">
    <source>
        <dbReference type="ARBA" id="ARBA00023274"/>
    </source>
</evidence>
<dbReference type="GeneID" id="93613650"/>
<reference evidence="9 10" key="1">
    <citation type="journal article" date="2009" name="PLoS Genet.">
        <title>Genomic analysis of the basal lineage fungus Rhizopus oryzae reveals a whole-genome duplication.</title>
        <authorList>
            <person name="Ma L.-J."/>
            <person name="Ibrahim A.S."/>
            <person name="Skory C."/>
            <person name="Grabherr M.G."/>
            <person name="Burger G."/>
            <person name="Butler M."/>
            <person name="Elias M."/>
            <person name="Idnurm A."/>
            <person name="Lang B.F."/>
            <person name="Sone T."/>
            <person name="Abe A."/>
            <person name="Calvo S.E."/>
            <person name="Corrochano L.M."/>
            <person name="Engels R."/>
            <person name="Fu J."/>
            <person name="Hansberg W."/>
            <person name="Kim J.-M."/>
            <person name="Kodira C.D."/>
            <person name="Koehrsen M.J."/>
            <person name="Liu B."/>
            <person name="Miranda-Saavedra D."/>
            <person name="O'Leary S."/>
            <person name="Ortiz-Castellanos L."/>
            <person name="Poulter R."/>
            <person name="Rodriguez-Romero J."/>
            <person name="Ruiz-Herrera J."/>
            <person name="Shen Y.-Q."/>
            <person name="Zeng Q."/>
            <person name="Galagan J."/>
            <person name="Birren B.W."/>
            <person name="Cuomo C.A."/>
            <person name="Wickes B.L."/>
        </authorList>
    </citation>
    <scope>NUCLEOTIDE SEQUENCE [LARGE SCALE GENOMIC DNA]</scope>
    <source>
        <strain evidence="10">RA 99-880 / ATCC MYA-4621 / FGSC 9543 / NRRL 43880</strain>
    </source>
</reference>
<dbReference type="GO" id="GO:0003735">
    <property type="term" value="F:structural constituent of ribosome"/>
    <property type="evidence" value="ECO:0007669"/>
    <property type="project" value="InterPro"/>
</dbReference>
<dbReference type="Proteomes" id="UP000009138">
    <property type="component" value="Unassembled WGS sequence"/>
</dbReference>
<dbReference type="InterPro" id="IPR020070">
    <property type="entry name" value="Ribosomal_bL9_N"/>
</dbReference>
<proteinExistence type="inferred from homology"/>
<keyword evidence="3" id="KW-0694">RNA-binding</keyword>
<feature type="domain" description="Ribosomal protein L9" evidence="7">
    <location>
        <begin position="49"/>
        <end position="88"/>
    </location>
</feature>
<evidence type="ECO:0000259" key="8">
    <source>
        <dbReference type="Pfam" id="PF03948"/>
    </source>
</evidence>
<organism evidence="9 10">
    <name type="scientific">Rhizopus delemar (strain RA 99-880 / ATCC MYA-4621 / FGSC 9543 / NRRL 43880)</name>
    <name type="common">Mucormycosis agent</name>
    <name type="synonym">Rhizopus arrhizus var. delemar</name>
    <dbReference type="NCBI Taxonomy" id="246409"/>
    <lineage>
        <taxon>Eukaryota</taxon>
        <taxon>Fungi</taxon>
        <taxon>Fungi incertae sedis</taxon>
        <taxon>Mucoromycota</taxon>
        <taxon>Mucoromycotina</taxon>
        <taxon>Mucoromycetes</taxon>
        <taxon>Mucorales</taxon>
        <taxon>Mucorineae</taxon>
        <taxon>Rhizopodaceae</taxon>
        <taxon>Rhizopus</taxon>
    </lineage>
</organism>
<feature type="domain" description="Large ribosomal subunit protein bL9 C-terminal" evidence="8">
    <location>
        <begin position="124"/>
        <end position="207"/>
    </location>
</feature>
<dbReference type="InterPro" id="IPR036791">
    <property type="entry name" value="Ribosomal_bL9_C_sf"/>
</dbReference>
<dbReference type="GO" id="GO:1990904">
    <property type="term" value="C:ribonucleoprotein complex"/>
    <property type="evidence" value="ECO:0007669"/>
    <property type="project" value="UniProtKB-KW"/>
</dbReference>
<dbReference type="eggNOG" id="ENOG502T9BB">
    <property type="taxonomic scope" value="Eukaryota"/>
</dbReference>
<evidence type="ECO:0000313" key="9">
    <source>
        <dbReference type="EMBL" id="EIE81974.1"/>
    </source>
</evidence>
<dbReference type="OMA" id="RQLEFNR"/>
<evidence type="ECO:0000256" key="3">
    <source>
        <dbReference type="ARBA" id="ARBA00022884"/>
    </source>
</evidence>
<evidence type="ECO:0000256" key="4">
    <source>
        <dbReference type="ARBA" id="ARBA00022980"/>
    </source>
</evidence>